<keyword evidence="1" id="KW-0808">Transferase</keyword>
<dbReference type="EMBL" id="NCVQ01000001">
    <property type="protein sequence ID" value="PWZ53394.1"/>
    <property type="molecule type" value="Genomic_DNA"/>
</dbReference>
<dbReference type="InterPro" id="IPR029063">
    <property type="entry name" value="SAM-dependent_MTases_sf"/>
</dbReference>
<gene>
    <name evidence="1" type="primary">COQ5_1</name>
    <name evidence="1" type="ORF">Zm00014a_037386</name>
</gene>
<organism evidence="1">
    <name type="scientific">Zea mays</name>
    <name type="common">Maize</name>
    <dbReference type="NCBI Taxonomy" id="4577"/>
    <lineage>
        <taxon>Eukaryota</taxon>
        <taxon>Viridiplantae</taxon>
        <taxon>Streptophyta</taxon>
        <taxon>Embryophyta</taxon>
        <taxon>Tracheophyta</taxon>
        <taxon>Spermatophyta</taxon>
        <taxon>Magnoliopsida</taxon>
        <taxon>Liliopsida</taxon>
        <taxon>Poales</taxon>
        <taxon>Poaceae</taxon>
        <taxon>PACMAD clade</taxon>
        <taxon>Panicoideae</taxon>
        <taxon>Andropogonodae</taxon>
        <taxon>Andropogoneae</taxon>
        <taxon>Tripsacinae</taxon>
        <taxon>Zea</taxon>
    </lineage>
</organism>
<dbReference type="Gene3D" id="3.40.50.150">
    <property type="entry name" value="Vaccinia Virus protein VP39"/>
    <property type="match status" value="1"/>
</dbReference>
<protein>
    <submittedName>
        <fullName evidence="1">2-methoxy-6-polyprenyl-1,4-benzoquinol methylase, mitochondrial</fullName>
    </submittedName>
</protein>
<name>A0A317Y6T8_MAIZE</name>
<dbReference type="Pfam" id="PF01209">
    <property type="entry name" value="Ubie_methyltran"/>
    <property type="match status" value="1"/>
</dbReference>
<dbReference type="GO" id="GO:0032259">
    <property type="term" value="P:methylation"/>
    <property type="evidence" value="ECO:0007669"/>
    <property type="project" value="UniProtKB-KW"/>
</dbReference>
<reference evidence="1" key="1">
    <citation type="journal article" date="2018" name="Nat. Genet.">
        <title>Extensive intraspecific gene order and gene structural variations between Mo17 and other maize genomes.</title>
        <authorList>
            <person name="Sun S."/>
            <person name="Zhou Y."/>
            <person name="Chen J."/>
            <person name="Shi J."/>
            <person name="Zhao H."/>
            <person name="Zhao H."/>
            <person name="Song W."/>
            <person name="Zhang M."/>
            <person name="Cui Y."/>
            <person name="Dong X."/>
            <person name="Liu H."/>
            <person name="Ma X."/>
            <person name="Jiao Y."/>
            <person name="Wang B."/>
            <person name="Wei X."/>
            <person name="Stein J.C."/>
            <person name="Glaubitz J.C."/>
            <person name="Lu F."/>
            <person name="Yu G."/>
            <person name="Liang C."/>
            <person name="Fengler K."/>
            <person name="Li B."/>
            <person name="Rafalski A."/>
            <person name="Schnable P.S."/>
            <person name="Ware D.H."/>
            <person name="Buckler E.S."/>
            <person name="Lai J."/>
        </authorList>
    </citation>
    <scope>NUCLEOTIDE SEQUENCE [LARGE SCALE GENOMIC DNA]</scope>
    <source>
        <tissue evidence="1">Seedling</tissue>
    </source>
</reference>
<dbReference type="ExpressionAtlas" id="A0A317Y6T8">
    <property type="expression patterns" value="baseline and differential"/>
</dbReference>
<proteinExistence type="predicted"/>
<accession>A0A317Y6T8</accession>
<dbReference type="SUPFAM" id="SSF53335">
    <property type="entry name" value="S-adenosyl-L-methionine-dependent methyltransferases"/>
    <property type="match status" value="1"/>
</dbReference>
<sequence>MELLRTGKKKLPAADVVDKGALPWGPCSRDGVVLHPREPRGKNGAVAGWPWLEQRDPRPWSREGVAGGCCCREEEEAGKKEGYSKEHCLSWIQGDAEALSFEDGSMDGYTIAFGIRNVTHIEKALSEAYSYDAYSFSMIPAIGELVDGDRQIEDGQHANQACEP</sequence>
<keyword evidence="1" id="KW-0489">Methyltransferase</keyword>
<comment type="caution">
    <text evidence="1">The sequence shown here is derived from an EMBL/GenBank/DDBJ whole genome shotgun (WGS) entry which is preliminary data.</text>
</comment>
<evidence type="ECO:0000313" key="1">
    <source>
        <dbReference type="EMBL" id="PWZ53394.1"/>
    </source>
</evidence>
<dbReference type="AlphaFoldDB" id="A0A317Y6T8"/>
<dbReference type="Proteomes" id="UP000251960">
    <property type="component" value="Chromosome 1"/>
</dbReference>
<dbReference type="GO" id="GO:0008168">
    <property type="term" value="F:methyltransferase activity"/>
    <property type="evidence" value="ECO:0007669"/>
    <property type="project" value="UniProtKB-KW"/>
</dbReference>